<gene>
    <name evidence="1" type="ORF">LDJ79_05740</name>
</gene>
<accession>A0ABS7YMC8</accession>
<organism evidence="1 2">
    <name type="scientific">Vibrio tritonius</name>
    <dbReference type="NCBI Taxonomy" id="1435069"/>
    <lineage>
        <taxon>Bacteria</taxon>
        <taxon>Pseudomonadati</taxon>
        <taxon>Pseudomonadota</taxon>
        <taxon>Gammaproteobacteria</taxon>
        <taxon>Vibrionales</taxon>
        <taxon>Vibrionaceae</taxon>
        <taxon>Vibrio</taxon>
    </lineage>
</organism>
<dbReference type="InterPro" id="IPR011335">
    <property type="entry name" value="Restrct_endonuc-II-like"/>
</dbReference>
<protein>
    <submittedName>
        <fullName evidence="1">Uncharacterized protein</fullName>
    </submittedName>
</protein>
<reference evidence="2" key="1">
    <citation type="submission" date="2023-07" db="EMBL/GenBank/DDBJ databases">
        <title>Molecular identification of indigenous halophilic bacteria isolated from red sea cost, biodegradation of synthetic dyes and assessment of degraded metabolite toxicity.</title>
        <authorList>
            <person name="Chaieb K."/>
            <person name="Altayb H.N."/>
        </authorList>
    </citation>
    <scope>NUCLEOTIDE SEQUENCE [LARGE SCALE GENOMIC DNA]</scope>
    <source>
        <strain evidence="2">K20</strain>
    </source>
</reference>
<dbReference type="SUPFAM" id="SSF52980">
    <property type="entry name" value="Restriction endonuclease-like"/>
    <property type="match status" value="1"/>
</dbReference>
<keyword evidence="2" id="KW-1185">Reference proteome</keyword>
<name>A0ABS7YMC8_9VIBR</name>
<evidence type="ECO:0000313" key="1">
    <source>
        <dbReference type="EMBL" id="MCA2015604.1"/>
    </source>
</evidence>
<evidence type="ECO:0000313" key="2">
    <source>
        <dbReference type="Proteomes" id="UP001199044"/>
    </source>
</evidence>
<dbReference type="RefSeq" id="WP_225249906.1">
    <property type="nucleotide sequence ID" value="NZ_JAIWIU010000032.1"/>
</dbReference>
<sequence>MENKKSVNVRYSNRPVKVAFIVPLADDSTQWILDGIFAEAYSRWGGGKSLLIPFSNDGFIPDRYLDWLERYDADIVYSYVDLAPEQIKIINEKSLPIEMIKHEVHGEVERWNQFIPSWSYGFVPIRAISTINSPYAKYQGWSNEIQPNMYITQHYENDEYRFLPDNFGISQGGGGANLGRQNIFGTVCYCAQDLPTYNNVGNERCHSLAEILGKLAQKQVKTFSTLSSIHASIINHPNDYEWSNSFNLFVGDTAEDRLNFWNSRLLSENNERHNFSSLCISKAHFDDDKFLIALGAFINAHNFKGNGNGPNSLSLRSLSIAREDCQQLVQQLRNYTYSSVTVPDNFDSPALPSERAINGYYRIESGRTRSLKVYERDNKFVVDEVEHFKYLTPDLHDFKTGQCVSDLYIEKPKENYVVVGGFNDWKLPRRLEATLAFTKNRAKVSRHGSITVIPDAPQQNFNRIPQHELTITLFIPSEEEVLRCLVLEHTHRMRFERDMRIQLVTEKYYDLELSDKGQKHRGVISLFNGDLSHAGILANSYWRKIVRKSIGNDKASFSLKKLESIIDQNTPVSLAHITDQMRLGNVGKTKHYLKNNLKDTIEYLVHQNILIQEYRWRCSYCGNENGLTLDTIKLDNNCSICNKLHKTPIDMEWKYKVSPFITSALIDQNGLTVLWAIDHLMDAFRRAQAFYLPEINLFKNREGNENNEIDILAVIDGKFVAAEVKLSAASFVDNPHEVTAFIDEIQRLSPDIAFLICEQYCREQIDVDEYKAKIEQVTDNIREQVSNVEVKIIVANEVGSFTEIPIALGPYGERTHAFLERLEE</sequence>
<comment type="caution">
    <text evidence="1">The sequence shown here is derived from an EMBL/GenBank/DDBJ whole genome shotgun (WGS) entry which is preliminary data.</text>
</comment>
<dbReference type="Proteomes" id="UP001199044">
    <property type="component" value="Unassembled WGS sequence"/>
</dbReference>
<dbReference type="EMBL" id="JAIWIU010000032">
    <property type="protein sequence ID" value="MCA2015604.1"/>
    <property type="molecule type" value="Genomic_DNA"/>
</dbReference>
<proteinExistence type="predicted"/>